<evidence type="ECO:0000313" key="1">
    <source>
        <dbReference type="EMBL" id="HIY89456.1"/>
    </source>
</evidence>
<proteinExistence type="predicted"/>
<dbReference type="Proteomes" id="UP000886851">
    <property type="component" value="Unassembled WGS sequence"/>
</dbReference>
<evidence type="ECO:0000313" key="2">
    <source>
        <dbReference type="Proteomes" id="UP000886851"/>
    </source>
</evidence>
<reference evidence="1" key="1">
    <citation type="journal article" date="2021" name="PeerJ">
        <title>Extensive microbial diversity within the chicken gut microbiome revealed by metagenomics and culture.</title>
        <authorList>
            <person name="Gilroy R."/>
            <person name="Ravi A."/>
            <person name="Getino M."/>
            <person name="Pursley I."/>
            <person name="Horton D.L."/>
            <person name="Alikhan N.F."/>
            <person name="Baker D."/>
            <person name="Gharbi K."/>
            <person name="Hall N."/>
            <person name="Watson M."/>
            <person name="Adriaenssens E.M."/>
            <person name="Foster-Nyarko E."/>
            <person name="Jarju S."/>
            <person name="Secka A."/>
            <person name="Antonio M."/>
            <person name="Oren A."/>
            <person name="Chaudhuri R.R."/>
            <person name="La Ragione R."/>
            <person name="Hildebrand F."/>
            <person name="Pallen M.J."/>
        </authorList>
    </citation>
    <scope>NUCLEOTIDE SEQUENCE</scope>
    <source>
        <strain evidence="1">Gambia2-208</strain>
    </source>
</reference>
<organism evidence="1 2">
    <name type="scientific">Candidatus Bacteroides pullicola</name>
    <dbReference type="NCBI Taxonomy" id="2838475"/>
    <lineage>
        <taxon>Bacteria</taxon>
        <taxon>Pseudomonadati</taxon>
        <taxon>Bacteroidota</taxon>
        <taxon>Bacteroidia</taxon>
        <taxon>Bacteroidales</taxon>
        <taxon>Bacteroidaceae</taxon>
        <taxon>Bacteroides</taxon>
    </lineage>
</organism>
<dbReference type="EMBL" id="DXCV01000088">
    <property type="protein sequence ID" value="HIY89456.1"/>
    <property type="molecule type" value="Genomic_DNA"/>
</dbReference>
<sequence length="221" mass="25992">MLYPFVVFAQSSYSYQQACQDLERLDNAMVDMIASFTRFPENHQNTIVVFNQLKKQNKAYQAIQNLRFDYTMFKEWEDYQLTAFYNQVDKMQAIANVYEELLRTIAGYNSAGIEGPEMEILLEPLLLDSGWYKKKLDVSCEHAYFVEYGFGDFKMMFIKSILPANDYRNMKYNNIEVTFTYEGYAGGGSWYVGGNKYRMIQFKDNENTQYYRVVEATSVIK</sequence>
<reference evidence="1" key="2">
    <citation type="submission" date="2021-04" db="EMBL/GenBank/DDBJ databases">
        <authorList>
            <person name="Gilroy R."/>
        </authorList>
    </citation>
    <scope>NUCLEOTIDE SEQUENCE</scope>
    <source>
        <strain evidence="1">Gambia2-208</strain>
    </source>
</reference>
<comment type="caution">
    <text evidence="1">The sequence shown here is derived from an EMBL/GenBank/DDBJ whole genome shotgun (WGS) entry which is preliminary data.</text>
</comment>
<dbReference type="AlphaFoldDB" id="A0A9D2CMR5"/>
<accession>A0A9D2CMR5</accession>
<gene>
    <name evidence="1" type="ORF">H9824_12260</name>
</gene>
<protein>
    <submittedName>
        <fullName evidence="1">Uncharacterized protein</fullName>
    </submittedName>
</protein>
<name>A0A9D2CMR5_9BACE</name>